<comment type="caution">
    <text evidence="3">The sequence shown here is derived from an EMBL/GenBank/DDBJ whole genome shotgun (WGS) entry which is preliminary data.</text>
</comment>
<reference evidence="3 4" key="1">
    <citation type="submission" date="2019-01" db="EMBL/GenBank/DDBJ databases">
        <title>Sequencing of cultivated peanut Arachis hypogaea provides insights into genome evolution and oil improvement.</title>
        <authorList>
            <person name="Chen X."/>
        </authorList>
    </citation>
    <scope>NUCLEOTIDE SEQUENCE [LARGE SCALE GENOMIC DNA]</scope>
    <source>
        <strain evidence="4">cv. Fuhuasheng</strain>
        <tissue evidence="3">Leaves</tissue>
    </source>
</reference>
<dbReference type="EMBL" id="SDMP01000002">
    <property type="protein sequence ID" value="RYR74442.1"/>
    <property type="molecule type" value="Genomic_DNA"/>
</dbReference>
<sequence length="222" mass="25960">MHIKSNFLRKFKTPYLQKLIINIVTIIMNDIRRQFVNTRCVISIYTNELYDYNSSRVHQFGLEGTHNLSITVLIKATYYWLNKLFTKKRVKVEACISAGHNEIFVVPEMPSGLEYANDLRRQHCDCSEFQLNCIPCRHIFACCANQWLDWQVYVHDVYKMDHIRRLSLDHSEISHLGLLTTDLISYRIRLSYELPKMICFLNVGMATGQDRGGNASLLPDEH</sequence>
<feature type="domain" description="SWIM-type" evidence="2">
    <location>
        <begin position="109"/>
        <end position="147"/>
    </location>
</feature>
<proteinExistence type="predicted"/>
<protein>
    <recommendedName>
        <fullName evidence="2">SWIM-type domain-containing protein</fullName>
    </recommendedName>
</protein>
<evidence type="ECO:0000256" key="1">
    <source>
        <dbReference type="PROSITE-ProRule" id="PRU00325"/>
    </source>
</evidence>
<dbReference type="GO" id="GO:0008270">
    <property type="term" value="F:zinc ion binding"/>
    <property type="evidence" value="ECO:0007669"/>
    <property type="project" value="UniProtKB-KW"/>
</dbReference>
<gene>
    <name evidence="3" type="ORF">Ahy_A02g009162</name>
</gene>
<keyword evidence="1" id="KW-0862">Zinc</keyword>
<keyword evidence="4" id="KW-1185">Reference proteome</keyword>
<accession>A0A445EG03</accession>
<organism evidence="3 4">
    <name type="scientific">Arachis hypogaea</name>
    <name type="common">Peanut</name>
    <dbReference type="NCBI Taxonomy" id="3818"/>
    <lineage>
        <taxon>Eukaryota</taxon>
        <taxon>Viridiplantae</taxon>
        <taxon>Streptophyta</taxon>
        <taxon>Embryophyta</taxon>
        <taxon>Tracheophyta</taxon>
        <taxon>Spermatophyta</taxon>
        <taxon>Magnoliopsida</taxon>
        <taxon>eudicotyledons</taxon>
        <taxon>Gunneridae</taxon>
        <taxon>Pentapetalae</taxon>
        <taxon>rosids</taxon>
        <taxon>fabids</taxon>
        <taxon>Fabales</taxon>
        <taxon>Fabaceae</taxon>
        <taxon>Papilionoideae</taxon>
        <taxon>50 kb inversion clade</taxon>
        <taxon>dalbergioids sensu lato</taxon>
        <taxon>Dalbergieae</taxon>
        <taxon>Pterocarpus clade</taxon>
        <taxon>Arachis</taxon>
    </lineage>
</organism>
<keyword evidence="1" id="KW-0479">Metal-binding</keyword>
<dbReference type="PROSITE" id="PS50966">
    <property type="entry name" value="ZF_SWIM"/>
    <property type="match status" value="1"/>
</dbReference>
<evidence type="ECO:0000313" key="3">
    <source>
        <dbReference type="EMBL" id="RYR74442.1"/>
    </source>
</evidence>
<evidence type="ECO:0000313" key="4">
    <source>
        <dbReference type="Proteomes" id="UP000289738"/>
    </source>
</evidence>
<keyword evidence="1" id="KW-0863">Zinc-finger</keyword>
<dbReference type="Proteomes" id="UP000289738">
    <property type="component" value="Chromosome A02"/>
</dbReference>
<dbReference type="InterPro" id="IPR007527">
    <property type="entry name" value="Znf_SWIM"/>
</dbReference>
<dbReference type="AlphaFoldDB" id="A0A445EG03"/>
<name>A0A445EG03_ARAHY</name>
<evidence type="ECO:0000259" key="2">
    <source>
        <dbReference type="PROSITE" id="PS50966"/>
    </source>
</evidence>